<evidence type="ECO:0000313" key="4">
    <source>
        <dbReference type="Proteomes" id="UP000193944"/>
    </source>
</evidence>
<gene>
    <name evidence="3" type="ORF">BCR32DRAFT_324112</name>
</gene>
<feature type="compositionally biased region" description="Polar residues" evidence="1">
    <location>
        <begin position="318"/>
        <end position="328"/>
    </location>
</feature>
<feature type="region of interest" description="Disordered" evidence="1">
    <location>
        <begin position="291"/>
        <end position="367"/>
    </location>
</feature>
<accession>A0A1Y1XQN8</accession>
<proteinExistence type="predicted"/>
<dbReference type="Proteomes" id="UP000193944">
    <property type="component" value="Unassembled WGS sequence"/>
</dbReference>
<sequence>MLNYTPKKYILNYILLLSLKYINNVKAENQCTSNLDCAKFNTETDTHVCIRWDGQTDFVCYLSTEAYCDTDATCQSYDESLKFCYVPPWISNKNSQKQCFTVHQENGTCLEDSHCAKGLVCNNNICVSGTSNNKTGVTGAAGDTTENVDTNKNTTNNKTPVENSKNKTNSTDTSKSNNSNSKTTYLDIDEEEKKDEPIEIIGLPLWAFIAIVTVPIIFGIVILWGLSIGRKSYADEEEKKRNRIVIKNNEKDLEMNYKSSSSEKLLPQSSSDLSIKEDMMKSYLNTSSKGVGISSSDSSNSTVTNNNLSASGGLVERNLNTKSSQSTIEAKKLRKNKKSNPNLAASAGVPAKPKKPKSVVNSEFSDTNSTKGLLNSVNLSAADSGVYSSYFGGGGAASTVSSSYFNQPLTVPTDPMNNYYYQQMLAAQQQQQLQAQTLMNQYYIDGAMGMPTVDMMQYQQQLYGNMAMNNQMLYSQGTDLNSTAAATTGGKKKHKQKK</sequence>
<reference evidence="3 4" key="2">
    <citation type="submission" date="2016-08" db="EMBL/GenBank/DDBJ databases">
        <title>Pervasive Adenine N6-methylation of Active Genes in Fungi.</title>
        <authorList>
            <consortium name="DOE Joint Genome Institute"/>
            <person name="Mondo S.J."/>
            <person name="Dannebaum R.O."/>
            <person name="Kuo R.C."/>
            <person name="Labutti K."/>
            <person name="Haridas S."/>
            <person name="Kuo A."/>
            <person name="Salamov A."/>
            <person name="Ahrendt S.R."/>
            <person name="Lipzen A."/>
            <person name="Sullivan W."/>
            <person name="Andreopoulos W.B."/>
            <person name="Clum A."/>
            <person name="Lindquist E."/>
            <person name="Daum C."/>
            <person name="Ramamoorthy G.K."/>
            <person name="Gryganskyi A."/>
            <person name="Culley D."/>
            <person name="Magnuson J.K."/>
            <person name="James T.Y."/>
            <person name="O'Malley M.A."/>
            <person name="Stajich J.E."/>
            <person name="Spatafora J.W."/>
            <person name="Visel A."/>
            <person name="Grigoriev I.V."/>
        </authorList>
    </citation>
    <scope>NUCLEOTIDE SEQUENCE [LARGE SCALE GENOMIC DNA]</scope>
    <source>
        <strain evidence="3 4">S4</strain>
    </source>
</reference>
<feature type="compositionally biased region" description="Low complexity" evidence="1">
    <location>
        <begin position="291"/>
        <end position="311"/>
    </location>
</feature>
<evidence type="ECO:0000256" key="2">
    <source>
        <dbReference type="SAM" id="Phobius"/>
    </source>
</evidence>
<evidence type="ECO:0000256" key="1">
    <source>
        <dbReference type="SAM" id="MobiDB-lite"/>
    </source>
</evidence>
<name>A0A1Y1XQN8_9FUNG</name>
<keyword evidence="4" id="KW-1185">Reference proteome</keyword>
<keyword evidence="2" id="KW-1133">Transmembrane helix</keyword>
<keyword evidence="2" id="KW-0472">Membrane</keyword>
<comment type="caution">
    <text evidence="3">The sequence shown here is derived from an EMBL/GenBank/DDBJ whole genome shotgun (WGS) entry which is preliminary data.</text>
</comment>
<feature type="transmembrane region" description="Helical" evidence="2">
    <location>
        <begin position="203"/>
        <end position="226"/>
    </location>
</feature>
<dbReference type="AlphaFoldDB" id="A0A1Y1XQN8"/>
<evidence type="ECO:0000313" key="3">
    <source>
        <dbReference type="EMBL" id="ORX88089.1"/>
    </source>
</evidence>
<feature type="compositionally biased region" description="Low complexity" evidence="1">
    <location>
        <begin position="143"/>
        <end position="184"/>
    </location>
</feature>
<reference evidence="3 4" key="1">
    <citation type="submission" date="2016-08" db="EMBL/GenBank/DDBJ databases">
        <title>A Parts List for Fungal Cellulosomes Revealed by Comparative Genomics.</title>
        <authorList>
            <consortium name="DOE Joint Genome Institute"/>
            <person name="Haitjema C.H."/>
            <person name="Gilmore S.P."/>
            <person name="Henske J.K."/>
            <person name="Solomon K.V."/>
            <person name="De Groot R."/>
            <person name="Kuo A."/>
            <person name="Mondo S.J."/>
            <person name="Salamov A.A."/>
            <person name="Labutti K."/>
            <person name="Zhao Z."/>
            <person name="Chiniquy J."/>
            <person name="Barry K."/>
            <person name="Brewer H.M."/>
            <person name="Purvine S.O."/>
            <person name="Wright A.T."/>
            <person name="Boxma B."/>
            <person name="Van Alen T."/>
            <person name="Hackstein J.H."/>
            <person name="Baker S.E."/>
            <person name="Grigoriev I.V."/>
            <person name="O'Malley M.A."/>
        </authorList>
    </citation>
    <scope>NUCLEOTIDE SEQUENCE [LARGE SCALE GENOMIC DNA]</scope>
    <source>
        <strain evidence="3 4">S4</strain>
    </source>
</reference>
<organism evidence="3 4">
    <name type="scientific">Anaeromyces robustus</name>
    <dbReference type="NCBI Taxonomy" id="1754192"/>
    <lineage>
        <taxon>Eukaryota</taxon>
        <taxon>Fungi</taxon>
        <taxon>Fungi incertae sedis</taxon>
        <taxon>Chytridiomycota</taxon>
        <taxon>Chytridiomycota incertae sedis</taxon>
        <taxon>Neocallimastigomycetes</taxon>
        <taxon>Neocallimastigales</taxon>
        <taxon>Neocallimastigaceae</taxon>
        <taxon>Anaeromyces</taxon>
    </lineage>
</organism>
<dbReference type="OrthoDB" id="2156857at2759"/>
<keyword evidence="2" id="KW-0812">Transmembrane</keyword>
<protein>
    <submittedName>
        <fullName evidence="3">Uncharacterized protein</fullName>
    </submittedName>
</protein>
<feature type="region of interest" description="Disordered" evidence="1">
    <location>
        <begin position="137"/>
        <end position="188"/>
    </location>
</feature>
<dbReference type="EMBL" id="MCFG01000002">
    <property type="protein sequence ID" value="ORX88089.1"/>
    <property type="molecule type" value="Genomic_DNA"/>
</dbReference>